<dbReference type="RefSeq" id="WP_251776974.1">
    <property type="nucleotide sequence ID" value="NZ_JAMKFE010000002.1"/>
</dbReference>
<evidence type="ECO:0000259" key="1">
    <source>
        <dbReference type="Pfam" id="PF05050"/>
    </source>
</evidence>
<reference evidence="2" key="1">
    <citation type="submission" date="2022-05" db="EMBL/GenBank/DDBJ databases">
        <title>Schlegelella sp. nov., isolated from mangrove soil.</title>
        <authorList>
            <person name="Liu Y."/>
            <person name="Ge X."/>
            <person name="Liu W."/>
        </authorList>
    </citation>
    <scope>NUCLEOTIDE SEQUENCE</scope>
    <source>
        <strain evidence="2">S2-27</strain>
    </source>
</reference>
<dbReference type="SUPFAM" id="SSF53335">
    <property type="entry name" value="S-adenosyl-L-methionine-dependent methyltransferases"/>
    <property type="match status" value="1"/>
</dbReference>
<dbReference type="PANTHER" id="PTHR34203:SF15">
    <property type="entry name" value="SLL1173 PROTEIN"/>
    <property type="match status" value="1"/>
</dbReference>
<sequence length="268" mass="29220">MNRALKEIAKAMLPASVVAEWQVRRALRGAPDAELQLLPALARGGVFLDVGANMGSWCGQAARAFAEVHAFEPIASLAAALRRAAPPNVVVHELALSDREGHGRFAVPIYGGRAVTTRASLERGANIGVDGEAVHEVRLARLDSLALLDVDVVKIDVEGHEAAVIAGARETLARERPTLIVEIEERHHAGRSEDIIGSLVSQGYFCCYLRDARIENYRTGSIGELQPPDRRPVPGRSAGHYVNNFIFVPVERGHEIEAMERFIARRPH</sequence>
<dbReference type="InterPro" id="IPR052514">
    <property type="entry name" value="SAM-dependent_MTase"/>
</dbReference>
<dbReference type="PANTHER" id="PTHR34203">
    <property type="entry name" value="METHYLTRANSFERASE, FKBM FAMILY PROTEIN"/>
    <property type="match status" value="1"/>
</dbReference>
<proteinExistence type="predicted"/>
<organism evidence="2 3">
    <name type="scientific">Caldimonas mangrovi</name>
    <dbReference type="NCBI Taxonomy" id="2944811"/>
    <lineage>
        <taxon>Bacteria</taxon>
        <taxon>Pseudomonadati</taxon>
        <taxon>Pseudomonadota</taxon>
        <taxon>Betaproteobacteria</taxon>
        <taxon>Burkholderiales</taxon>
        <taxon>Sphaerotilaceae</taxon>
        <taxon>Caldimonas</taxon>
    </lineage>
</organism>
<dbReference type="InterPro" id="IPR029063">
    <property type="entry name" value="SAM-dependent_MTases_sf"/>
</dbReference>
<evidence type="ECO:0000313" key="3">
    <source>
        <dbReference type="Proteomes" id="UP001165541"/>
    </source>
</evidence>
<gene>
    <name evidence="2" type="ORF">M8A51_04785</name>
</gene>
<dbReference type="InterPro" id="IPR006342">
    <property type="entry name" value="FkbM_mtfrase"/>
</dbReference>
<dbReference type="GO" id="GO:0008168">
    <property type="term" value="F:methyltransferase activity"/>
    <property type="evidence" value="ECO:0007669"/>
    <property type="project" value="UniProtKB-KW"/>
</dbReference>
<dbReference type="NCBIfam" id="TIGR01444">
    <property type="entry name" value="fkbM_fam"/>
    <property type="match status" value="1"/>
</dbReference>
<dbReference type="Proteomes" id="UP001165541">
    <property type="component" value="Unassembled WGS sequence"/>
</dbReference>
<dbReference type="Gene3D" id="3.40.50.150">
    <property type="entry name" value="Vaccinia Virus protein VP39"/>
    <property type="match status" value="1"/>
</dbReference>
<dbReference type="EMBL" id="JAMKFE010000002">
    <property type="protein sequence ID" value="MCM5678844.1"/>
    <property type="molecule type" value="Genomic_DNA"/>
</dbReference>
<feature type="domain" description="Methyltransferase FkbM" evidence="1">
    <location>
        <begin position="49"/>
        <end position="204"/>
    </location>
</feature>
<comment type="caution">
    <text evidence="2">The sequence shown here is derived from an EMBL/GenBank/DDBJ whole genome shotgun (WGS) entry which is preliminary data.</text>
</comment>
<keyword evidence="3" id="KW-1185">Reference proteome</keyword>
<dbReference type="Pfam" id="PF05050">
    <property type="entry name" value="Methyltransf_21"/>
    <property type="match status" value="1"/>
</dbReference>
<protein>
    <submittedName>
        <fullName evidence="2">FkbM family methyltransferase</fullName>
    </submittedName>
</protein>
<name>A0ABT0YKF4_9BURK</name>
<keyword evidence="2" id="KW-0489">Methyltransferase</keyword>
<accession>A0ABT0YKF4</accession>
<dbReference type="GO" id="GO:0032259">
    <property type="term" value="P:methylation"/>
    <property type="evidence" value="ECO:0007669"/>
    <property type="project" value="UniProtKB-KW"/>
</dbReference>
<evidence type="ECO:0000313" key="2">
    <source>
        <dbReference type="EMBL" id="MCM5678844.1"/>
    </source>
</evidence>
<keyword evidence="2" id="KW-0808">Transferase</keyword>